<keyword evidence="1" id="KW-0694">RNA-binding</keyword>
<evidence type="ECO:0000256" key="1">
    <source>
        <dbReference type="ARBA" id="ARBA00022884"/>
    </source>
</evidence>
<evidence type="ECO:0000259" key="2">
    <source>
        <dbReference type="PROSITE" id="PS50994"/>
    </source>
</evidence>
<feature type="domain" description="Integrase catalytic" evidence="2">
    <location>
        <begin position="93"/>
        <end position="201"/>
    </location>
</feature>
<accession>A0A2S4PJM6</accession>
<dbReference type="Proteomes" id="UP000237438">
    <property type="component" value="Unassembled WGS sequence"/>
</dbReference>
<dbReference type="EMBL" id="PEDP01003586">
    <property type="protein sequence ID" value="POS82228.1"/>
    <property type="molecule type" value="Genomic_DNA"/>
</dbReference>
<dbReference type="Gene3D" id="3.30.420.10">
    <property type="entry name" value="Ribonuclease H-like superfamily/Ribonuclease H"/>
    <property type="match status" value="1"/>
</dbReference>
<dbReference type="InterPro" id="IPR036397">
    <property type="entry name" value="RNaseH_sf"/>
</dbReference>
<dbReference type="PROSITE" id="PS50994">
    <property type="entry name" value="INTEGRASE"/>
    <property type="match status" value="1"/>
</dbReference>
<proteinExistence type="predicted"/>
<dbReference type="InterPro" id="IPR012337">
    <property type="entry name" value="RNaseH-like_sf"/>
</dbReference>
<reference evidence="3 4" key="1">
    <citation type="submission" date="2017-10" db="EMBL/GenBank/DDBJ databases">
        <title>Development of genomic resources for the powdery mildew, Erysiphe pulchra.</title>
        <authorList>
            <person name="Wadl P.A."/>
            <person name="Mack B.M."/>
            <person name="Moore G."/>
            <person name="Beltz S.B."/>
        </authorList>
    </citation>
    <scope>NUCLEOTIDE SEQUENCE [LARGE SCALE GENOMIC DNA]</scope>
    <source>
        <strain evidence="3">Cflorida</strain>
    </source>
</reference>
<dbReference type="GO" id="GO:0003723">
    <property type="term" value="F:RNA binding"/>
    <property type="evidence" value="ECO:0007669"/>
    <property type="project" value="UniProtKB-KW"/>
</dbReference>
<dbReference type="SUPFAM" id="SSF53098">
    <property type="entry name" value="Ribonuclease H-like"/>
    <property type="match status" value="1"/>
</dbReference>
<dbReference type="GO" id="GO:0005634">
    <property type="term" value="C:nucleus"/>
    <property type="evidence" value="ECO:0007669"/>
    <property type="project" value="UniProtKB-ARBA"/>
</dbReference>
<dbReference type="OrthoDB" id="4363844at2759"/>
<dbReference type="GO" id="GO:0015074">
    <property type="term" value="P:DNA integration"/>
    <property type="evidence" value="ECO:0007669"/>
    <property type="project" value="InterPro"/>
</dbReference>
<organism evidence="3 4">
    <name type="scientific">Erysiphe pulchra</name>
    <dbReference type="NCBI Taxonomy" id="225359"/>
    <lineage>
        <taxon>Eukaryota</taxon>
        <taxon>Fungi</taxon>
        <taxon>Dikarya</taxon>
        <taxon>Ascomycota</taxon>
        <taxon>Pezizomycotina</taxon>
        <taxon>Leotiomycetes</taxon>
        <taxon>Erysiphales</taxon>
        <taxon>Erysiphaceae</taxon>
        <taxon>Erysiphe</taxon>
    </lineage>
</organism>
<keyword evidence="4" id="KW-1185">Reference proteome</keyword>
<dbReference type="AlphaFoldDB" id="A0A2S4PJM6"/>
<sequence length="201" mass="22959">MFFPTSDGKLEILTGAIHLSGENTRILSTSQLENQSISIYWPSNYQDIELLRPDGTTCAYFRHEAGKLLWKPKHVETVKSVRSSIKRNWHNILGHHALNFAEVIHMDLVGGQKSLSPVSADLSVPNATWFLLAVHEYTSWKWAWPIYSKKTDPTKIRQFLEYLKTNHSKTPKILHTDSGTEFSNAELQEILLDRGILNFVA</sequence>
<protein>
    <recommendedName>
        <fullName evidence="2">Integrase catalytic domain-containing protein</fullName>
    </recommendedName>
</protein>
<evidence type="ECO:0000313" key="3">
    <source>
        <dbReference type="EMBL" id="POS82228.1"/>
    </source>
</evidence>
<evidence type="ECO:0000313" key="4">
    <source>
        <dbReference type="Proteomes" id="UP000237438"/>
    </source>
</evidence>
<gene>
    <name evidence="3" type="ORF">EPUL_005115</name>
</gene>
<comment type="caution">
    <text evidence="3">The sequence shown here is derived from an EMBL/GenBank/DDBJ whole genome shotgun (WGS) entry which is preliminary data.</text>
</comment>
<dbReference type="InterPro" id="IPR001584">
    <property type="entry name" value="Integrase_cat-core"/>
</dbReference>
<name>A0A2S4PJM6_9PEZI</name>